<dbReference type="GO" id="GO:0005975">
    <property type="term" value="P:carbohydrate metabolic process"/>
    <property type="evidence" value="ECO:0007669"/>
    <property type="project" value="InterPro"/>
</dbReference>
<dbReference type="PANTHER" id="PTHR47786">
    <property type="entry name" value="ALPHA-1,4-GLUCAN:MALTOSE-1-PHOSPHATE MALTOSYLTRANSFERASE"/>
    <property type="match status" value="1"/>
</dbReference>
<dbReference type="SMART" id="SM00642">
    <property type="entry name" value="Aamy"/>
    <property type="match status" value="1"/>
</dbReference>
<dbReference type="Pfam" id="PF00128">
    <property type="entry name" value="Alpha-amylase"/>
    <property type="match status" value="1"/>
</dbReference>
<gene>
    <name evidence="2" type="ORF">GLV81_11375</name>
</gene>
<dbReference type="InterPro" id="IPR013780">
    <property type="entry name" value="Glyco_hydro_b"/>
</dbReference>
<dbReference type="Gene3D" id="2.60.40.1180">
    <property type="entry name" value="Golgi alpha-mannosidase II"/>
    <property type="match status" value="1"/>
</dbReference>
<dbReference type="Gene3D" id="3.20.20.80">
    <property type="entry name" value="Glycosidases"/>
    <property type="match status" value="1"/>
</dbReference>
<dbReference type="InterPro" id="IPR032091">
    <property type="entry name" value="Malt_amylase-like_C"/>
</dbReference>
<feature type="domain" description="Glycosyl hydrolase family 13 catalytic" evidence="1">
    <location>
        <begin position="20"/>
        <end position="336"/>
    </location>
</feature>
<dbReference type="Pfam" id="PF16657">
    <property type="entry name" value="Malt_amylase_C"/>
    <property type="match status" value="1"/>
</dbReference>
<dbReference type="InterPro" id="IPR017853">
    <property type="entry name" value="GH"/>
</dbReference>
<evidence type="ECO:0000313" key="3">
    <source>
        <dbReference type="Proteomes" id="UP000426027"/>
    </source>
</evidence>
<dbReference type="AlphaFoldDB" id="A0A6I6G850"/>
<evidence type="ECO:0000259" key="1">
    <source>
        <dbReference type="SMART" id="SM00642"/>
    </source>
</evidence>
<dbReference type="SUPFAM" id="SSF51445">
    <property type="entry name" value="(Trans)glycosidases"/>
    <property type="match status" value="1"/>
</dbReference>
<protein>
    <submittedName>
        <fullName evidence="2">1,4-alpha-glucan branching protein</fullName>
    </submittedName>
</protein>
<name>A0A6I6G850_9BACT</name>
<dbReference type="PANTHER" id="PTHR47786:SF2">
    <property type="entry name" value="GLYCOSYL HYDROLASE FAMILY 13 CATALYTIC DOMAIN-CONTAINING PROTEIN"/>
    <property type="match status" value="1"/>
</dbReference>
<evidence type="ECO:0000313" key="2">
    <source>
        <dbReference type="EMBL" id="QGW28617.1"/>
    </source>
</evidence>
<reference evidence="2 3" key="1">
    <citation type="submission" date="2019-11" db="EMBL/GenBank/DDBJ databases">
        <authorList>
            <person name="Im W.T."/>
        </authorList>
    </citation>
    <scope>NUCLEOTIDE SEQUENCE [LARGE SCALE GENOMIC DNA]</scope>
    <source>
        <strain evidence="2 3">SB-02</strain>
    </source>
</reference>
<keyword evidence="3" id="KW-1185">Reference proteome</keyword>
<dbReference type="Proteomes" id="UP000426027">
    <property type="component" value="Chromosome"/>
</dbReference>
<dbReference type="EMBL" id="CP046566">
    <property type="protein sequence ID" value="QGW28617.1"/>
    <property type="molecule type" value="Genomic_DNA"/>
</dbReference>
<dbReference type="RefSeq" id="WP_157478970.1">
    <property type="nucleotide sequence ID" value="NZ_CP046566.1"/>
</dbReference>
<dbReference type="CDD" id="cd11313">
    <property type="entry name" value="AmyAc_arch_bac_AmyA"/>
    <property type="match status" value="1"/>
</dbReference>
<dbReference type="InterPro" id="IPR006047">
    <property type="entry name" value="GH13_cat_dom"/>
</dbReference>
<accession>A0A6I6G850</accession>
<organism evidence="2 3">
    <name type="scientific">Phnomibacter ginsenosidimutans</name>
    <dbReference type="NCBI Taxonomy" id="2676868"/>
    <lineage>
        <taxon>Bacteria</taxon>
        <taxon>Pseudomonadati</taxon>
        <taxon>Bacteroidota</taxon>
        <taxon>Chitinophagia</taxon>
        <taxon>Chitinophagales</taxon>
        <taxon>Chitinophagaceae</taxon>
        <taxon>Phnomibacter</taxon>
    </lineage>
</organism>
<proteinExistence type="predicted"/>
<dbReference type="KEGG" id="fls:GLV81_11375"/>
<dbReference type="SUPFAM" id="SSF51011">
    <property type="entry name" value="Glycosyl hydrolase domain"/>
    <property type="match status" value="1"/>
</dbReference>
<sequence>MMQTREFSPVPWCYHTNIYEVNVRQYTAEGTFAAFGQHLPRLAAMGVETLWFMPITPIGVPKRLGTLGSYYACSSYVQTNPEFGTIDDFKTLVHQAHALGMKVIIDWVANHTGYGHEWMEGRKRDYYDLSPSGNFQERNGWEDVADLDYGNNDMRREMIESMQFWVKTCDIDGFRCDMAHLVPLDFWFEARRQCDAVKPLFWLAETEDEAYHAAFDATYAWEWMHTTEKFFTSTQTNTVLDAVLSKYEDRYPKPSFKMFFTSNHDENSWNGTEWEKYGAAALPLFVLGAMWSGIPLIYSGQELPNTKRLSFFDKDEIAWTNELQFEPFYTALLQLRKRNKAAGGPNGSGATFRLPVSNERVFCFLRQHNNQQVLVLLNFTNETQSFYMNDERIAEGIKEIFTQQLLPKDRKIVLPPFGYQVYEK</sequence>